<evidence type="ECO:0000256" key="2">
    <source>
        <dbReference type="SAM" id="Phobius"/>
    </source>
</evidence>
<dbReference type="HOGENOM" id="CLU_2261653_0_0_5"/>
<name>Q07UE2_RHOP5</name>
<gene>
    <name evidence="3" type="ordered locus">RPE_0483</name>
</gene>
<dbReference type="OrthoDB" id="8452157at2"/>
<reference evidence="3" key="1">
    <citation type="submission" date="2006-09" db="EMBL/GenBank/DDBJ databases">
        <title>Complete sequence of Rhodopseudomonas palustris BisA53.</title>
        <authorList>
            <consortium name="US DOE Joint Genome Institute"/>
            <person name="Copeland A."/>
            <person name="Lucas S."/>
            <person name="Lapidus A."/>
            <person name="Barry K."/>
            <person name="Detter J.C."/>
            <person name="Glavina del Rio T."/>
            <person name="Hammon N."/>
            <person name="Israni S."/>
            <person name="Dalin E."/>
            <person name="Tice H."/>
            <person name="Pitluck S."/>
            <person name="Chain P."/>
            <person name="Malfatti S."/>
            <person name="Shin M."/>
            <person name="Vergez L."/>
            <person name="Schmutz J."/>
            <person name="Larimer F."/>
            <person name="Land M."/>
            <person name="Hauser L."/>
            <person name="Pelletier D.A."/>
            <person name="Kyrpides N."/>
            <person name="Kim E."/>
            <person name="Harwood C.S."/>
            <person name="Oda Y."/>
            <person name="Richardson P."/>
        </authorList>
    </citation>
    <scope>NUCLEOTIDE SEQUENCE [LARGE SCALE GENOMIC DNA]</scope>
    <source>
        <strain evidence="3">BisA53</strain>
    </source>
</reference>
<dbReference type="STRING" id="316055.RPE_0483"/>
<feature type="transmembrane region" description="Helical" evidence="2">
    <location>
        <begin position="30"/>
        <end position="52"/>
    </location>
</feature>
<protein>
    <submittedName>
        <fullName evidence="3">Uncharacterized protein</fullName>
    </submittedName>
</protein>
<dbReference type="AlphaFoldDB" id="Q07UE2"/>
<dbReference type="KEGG" id="rpe:RPE_0483"/>
<feature type="region of interest" description="Disordered" evidence="1">
    <location>
        <begin position="70"/>
        <end position="103"/>
    </location>
</feature>
<keyword evidence="2" id="KW-0472">Membrane</keyword>
<sequence length="103" mass="10475">MSPHSAARNAPDPARIHPALRRFGDESGDALVQLLAYVGVLAILAAAATLAATHHTTLFDASETELALRPGFVPTLGSPPSAAPATAENGASAAQNPRLRGSL</sequence>
<accession>Q07UE2</accession>
<dbReference type="EMBL" id="CP000463">
    <property type="protein sequence ID" value="ABJ04442.1"/>
    <property type="molecule type" value="Genomic_DNA"/>
</dbReference>
<evidence type="ECO:0000256" key="1">
    <source>
        <dbReference type="SAM" id="MobiDB-lite"/>
    </source>
</evidence>
<keyword evidence="2" id="KW-1133">Transmembrane helix</keyword>
<organism evidence="3">
    <name type="scientific">Rhodopseudomonas palustris (strain BisA53)</name>
    <dbReference type="NCBI Taxonomy" id="316055"/>
    <lineage>
        <taxon>Bacteria</taxon>
        <taxon>Pseudomonadati</taxon>
        <taxon>Pseudomonadota</taxon>
        <taxon>Alphaproteobacteria</taxon>
        <taxon>Hyphomicrobiales</taxon>
        <taxon>Nitrobacteraceae</taxon>
        <taxon>Rhodopseudomonas</taxon>
    </lineage>
</organism>
<evidence type="ECO:0000313" key="3">
    <source>
        <dbReference type="EMBL" id="ABJ04442.1"/>
    </source>
</evidence>
<keyword evidence="2" id="KW-0812">Transmembrane</keyword>
<proteinExistence type="predicted"/>